<feature type="region of interest" description="Disordered" evidence="1">
    <location>
        <begin position="1"/>
        <end position="56"/>
    </location>
</feature>
<gene>
    <name evidence="2" type="ORF">TIFTF001_051156</name>
</gene>
<organism evidence="2 3">
    <name type="scientific">Ficus carica</name>
    <name type="common">Common fig</name>
    <dbReference type="NCBI Taxonomy" id="3494"/>
    <lineage>
        <taxon>Eukaryota</taxon>
        <taxon>Viridiplantae</taxon>
        <taxon>Streptophyta</taxon>
        <taxon>Embryophyta</taxon>
        <taxon>Tracheophyta</taxon>
        <taxon>Spermatophyta</taxon>
        <taxon>Magnoliopsida</taxon>
        <taxon>eudicotyledons</taxon>
        <taxon>Gunneridae</taxon>
        <taxon>Pentapetalae</taxon>
        <taxon>rosids</taxon>
        <taxon>fabids</taxon>
        <taxon>Rosales</taxon>
        <taxon>Moraceae</taxon>
        <taxon>Ficeae</taxon>
        <taxon>Ficus</taxon>
    </lineage>
</organism>
<evidence type="ECO:0000313" key="2">
    <source>
        <dbReference type="EMBL" id="GMN21812.1"/>
    </source>
</evidence>
<feature type="compositionally biased region" description="Basic residues" evidence="1">
    <location>
        <begin position="37"/>
        <end position="47"/>
    </location>
</feature>
<feature type="non-terminal residue" evidence="2">
    <location>
        <position position="108"/>
    </location>
</feature>
<keyword evidence="3" id="KW-1185">Reference proteome</keyword>
<evidence type="ECO:0000256" key="1">
    <source>
        <dbReference type="SAM" id="MobiDB-lite"/>
    </source>
</evidence>
<feature type="region of interest" description="Disordered" evidence="1">
    <location>
        <begin position="80"/>
        <end position="108"/>
    </location>
</feature>
<reference evidence="2" key="1">
    <citation type="submission" date="2023-07" db="EMBL/GenBank/DDBJ databases">
        <title>draft genome sequence of fig (Ficus carica).</title>
        <authorList>
            <person name="Takahashi T."/>
            <person name="Nishimura K."/>
        </authorList>
    </citation>
    <scope>NUCLEOTIDE SEQUENCE</scope>
</reference>
<dbReference type="AlphaFoldDB" id="A0AA87YTQ4"/>
<proteinExistence type="predicted"/>
<dbReference type="Proteomes" id="UP001187192">
    <property type="component" value="Unassembled WGS sequence"/>
</dbReference>
<comment type="caution">
    <text evidence="2">The sequence shown here is derived from an EMBL/GenBank/DDBJ whole genome shotgun (WGS) entry which is preliminary data.</text>
</comment>
<sequence>MASITGDVPPRTRDDLRRRRARSRDDAPPRTRDGLRPRRRQISRRRSPPNSWWPATTAMPNLAKMASSSSCPWPSIVLHERGSSDGVPRALASCPRPDLAGQDLPQTK</sequence>
<feature type="compositionally biased region" description="Basic and acidic residues" evidence="1">
    <location>
        <begin position="10"/>
        <end position="36"/>
    </location>
</feature>
<protein>
    <submittedName>
        <fullName evidence="2">Uncharacterized protein</fullName>
    </submittedName>
</protein>
<accession>A0AA87YTQ4</accession>
<dbReference type="EMBL" id="BTGU01009188">
    <property type="protein sequence ID" value="GMN21812.1"/>
    <property type="molecule type" value="Genomic_DNA"/>
</dbReference>
<name>A0AA87YTQ4_FICCA</name>
<evidence type="ECO:0000313" key="3">
    <source>
        <dbReference type="Proteomes" id="UP001187192"/>
    </source>
</evidence>